<accession>A0A919Q8J2</accession>
<sequence length="319" mass="36274">MIDSLLDRATSVLERRFLRNAFLPMLLFLPVTVTPSVLQGDLLETALTGWEGRSFTLKIVTVVGYFTFCWFGAAIIASQWRSIIRLFEGYPLARLPWLEGVGVRWHRARLAELTTHEEHGSHAVSATELRYWAYPSTAVLPTRLGNVLRAAEFYPLRRYGISLIMIWPRLHKILPRETAEDVEDARATMEFLLVLCLWLVGFALLNPLVAMALGTSLPISLLCFALGLLLAYWAYLSAIPAAAEYGDHLRAAFEVHRHELLKRLRFPQPGTLAEERARWREIDHFVLTGTRFDWRYEPDAAEELRVRLVDGERSGTGGA</sequence>
<reference evidence="2" key="1">
    <citation type="submission" date="2021-01" db="EMBL/GenBank/DDBJ databases">
        <title>Whole genome shotgun sequence of Acrocarpospora phusangensis NBRC 108782.</title>
        <authorList>
            <person name="Komaki H."/>
            <person name="Tamura T."/>
        </authorList>
    </citation>
    <scope>NUCLEOTIDE SEQUENCE</scope>
    <source>
        <strain evidence="2">NBRC 108782</strain>
    </source>
</reference>
<evidence type="ECO:0000256" key="1">
    <source>
        <dbReference type="SAM" id="Phobius"/>
    </source>
</evidence>
<keyword evidence="3" id="KW-1185">Reference proteome</keyword>
<comment type="caution">
    <text evidence="2">The sequence shown here is derived from an EMBL/GenBank/DDBJ whole genome shotgun (WGS) entry which is preliminary data.</text>
</comment>
<keyword evidence="1" id="KW-0472">Membrane</keyword>
<feature type="transmembrane region" description="Helical" evidence="1">
    <location>
        <begin position="191"/>
        <end position="213"/>
    </location>
</feature>
<dbReference type="AlphaFoldDB" id="A0A919Q8J2"/>
<dbReference type="EMBL" id="BOOA01000001">
    <property type="protein sequence ID" value="GIH21807.1"/>
    <property type="molecule type" value="Genomic_DNA"/>
</dbReference>
<keyword evidence="1" id="KW-1133">Transmembrane helix</keyword>
<name>A0A919Q8J2_9ACTN</name>
<organism evidence="2 3">
    <name type="scientific">Acrocarpospora phusangensis</name>
    <dbReference type="NCBI Taxonomy" id="1070424"/>
    <lineage>
        <taxon>Bacteria</taxon>
        <taxon>Bacillati</taxon>
        <taxon>Actinomycetota</taxon>
        <taxon>Actinomycetes</taxon>
        <taxon>Streptosporangiales</taxon>
        <taxon>Streptosporangiaceae</taxon>
        <taxon>Acrocarpospora</taxon>
    </lineage>
</organism>
<keyword evidence="1" id="KW-0812">Transmembrane</keyword>
<evidence type="ECO:0000313" key="3">
    <source>
        <dbReference type="Proteomes" id="UP000640052"/>
    </source>
</evidence>
<proteinExistence type="predicted"/>
<gene>
    <name evidence="2" type="ORF">Aph01nite_01170</name>
</gene>
<feature type="transmembrane region" description="Helical" evidence="1">
    <location>
        <begin position="219"/>
        <end position="243"/>
    </location>
</feature>
<protein>
    <submittedName>
        <fullName evidence="2">Uncharacterized protein</fullName>
    </submittedName>
</protein>
<feature type="transmembrane region" description="Helical" evidence="1">
    <location>
        <begin position="59"/>
        <end position="77"/>
    </location>
</feature>
<dbReference type="Proteomes" id="UP000640052">
    <property type="component" value="Unassembled WGS sequence"/>
</dbReference>
<evidence type="ECO:0000313" key="2">
    <source>
        <dbReference type="EMBL" id="GIH21807.1"/>
    </source>
</evidence>
<feature type="transmembrane region" description="Helical" evidence="1">
    <location>
        <begin position="21"/>
        <end position="39"/>
    </location>
</feature>